<name>A0A9C7BNK8_9VIRU</name>
<accession>A0A9C7BNK8</accession>
<keyword evidence="2" id="KW-0472">Membrane</keyword>
<sequence>MEFSENLNGWTKVCMFKTILHMCQCACILTFIVVNMPIDNQKSALKKEKVANLTWEFVDKALIHERKTQKYILLSKTTSRRLFSFVAVYSFLHDFMTCKRGNNTDEWCSLSANSKILAGVGMVIGTLEERLAYFKRVLEKLATISVRERYYLIDASIIESRQTELTEPDKKIWKRLYAEGIAPQKVVDSYNKVKNLLPNEAIINYQYRTGLVNLTFPSSSSSSFNPVKIPDYQCMSSFEFYEKYIRSDIFVAKSNKLSATFSENFEILPDTNIKVPRRLERYFNVEMNYAIENNIRFPSNHIRGLVNAYFIGAIFGGAFSAVQLYLLGFYLSATKACGNAVLDTSFTKLKLLIKSKELTTCKEEEFDIDEVYPCKLEAATVADEGASRRIIYKAVHFCPQRSNKAAVAVMKTPLAEHEPDGYMADWLSLQVSRLLGRKVSAQYALLFLINWLAAKYKSEEDKNREFYYDKILKRFASSIGLSYNDKYGLVVPVVGFGSGMTNRKLKKYAIHCIVNVVKRLIDCGQKKVDVKEDKSKLEKKSLEELSKCLFKNNNVMKKTGENGEGIIMEGEERECLEELRGQEFIPNERRRKIHEEEYSKALNAPMKLSFKFGICGYQHPLPASSNQQFLVSQQLLKHRQIYSQRETAAATNWYRMLQFLFPKDKAADYIPYTEFAWERLGGLSRYFVSIVSKVLKKSLPCERVFDDIMAKFNTNMLPLGCKPGKFIRTKAGIEIKKHAKQALETAVIRFFCHEIDNITFAGNNNKKNINNIIKEKLKDKKLNDLAIKLAHQCVTAKPFSDSYNHIRPFLPRDDEEKFVPIPMFGIDDPIFPENDSYIDQTATKCNDTKSNFLIEEHSDVLIEAMVSRGILSEPILSHNNMRKIIASEQNICSNIYQQLRNVNHRKLLTNKPRKCDPTPWSSKNTGQSGRSTTEFAPNSVIILSENSNGVNVSDEEYEDKPILCNDGKMMKLDGMSDIFLAAVETQRAMAQTDIIYPKKVIHPKTGKQLIQAPDISPIYRHGGKPAAILLKHITCIKKK</sequence>
<evidence type="ECO:0000256" key="1">
    <source>
        <dbReference type="SAM" id="MobiDB-lite"/>
    </source>
</evidence>
<feature type="compositionally biased region" description="Polar residues" evidence="1">
    <location>
        <begin position="919"/>
        <end position="933"/>
    </location>
</feature>
<dbReference type="EMBL" id="LC738885">
    <property type="protein sequence ID" value="BDT63528.1"/>
    <property type="molecule type" value="Genomic_DNA"/>
</dbReference>
<evidence type="ECO:0000256" key="2">
    <source>
        <dbReference type="SAM" id="Phobius"/>
    </source>
</evidence>
<protein>
    <submittedName>
        <fullName evidence="3">Wsv192-like protein</fullName>
    </submittedName>
</protein>
<proteinExistence type="predicted"/>
<evidence type="ECO:0000313" key="3">
    <source>
        <dbReference type="EMBL" id="BDT63528.1"/>
    </source>
</evidence>
<feature type="region of interest" description="Disordered" evidence="1">
    <location>
        <begin position="910"/>
        <end position="933"/>
    </location>
</feature>
<reference evidence="3" key="1">
    <citation type="submission" date="2022-10" db="EMBL/GenBank/DDBJ databases">
        <title>Genome sequences of endogenous nimaviruses in decapod crustaceans.</title>
        <authorList>
            <person name="Kawato S."/>
            <person name="Nozaki R."/>
            <person name="Kondo H."/>
            <person name="Hirono I."/>
        </authorList>
    </citation>
    <scope>NUCLEOTIDE SEQUENCE</scope>
    <source>
        <strain evidence="3">Toyama2020</strain>
    </source>
</reference>
<keyword evidence="2" id="KW-1133">Transmembrane helix</keyword>
<organism evidence="3">
    <name type="scientific">Pasiphaea japonica whispovirus</name>
    <dbReference type="NCBI Taxonomy" id="2984286"/>
    <lineage>
        <taxon>Viruses</taxon>
        <taxon>Viruses incertae sedis</taxon>
        <taxon>Naldaviricetes</taxon>
        <taxon>Nimaviridae</taxon>
        <taxon>Whispovirus</taxon>
    </lineage>
</organism>
<feature type="transmembrane region" description="Helical" evidence="2">
    <location>
        <begin position="306"/>
        <end position="331"/>
    </location>
</feature>
<keyword evidence="2" id="KW-0812">Transmembrane</keyword>
<feature type="transmembrane region" description="Helical" evidence="2">
    <location>
        <begin position="19"/>
        <end position="38"/>
    </location>
</feature>